<dbReference type="EMBL" id="PDCK01000044">
    <property type="protein sequence ID" value="PRQ23190.1"/>
    <property type="molecule type" value="Genomic_DNA"/>
</dbReference>
<dbReference type="Proteomes" id="UP000238479">
    <property type="component" value="Chromosome 6"/>
</dbReference>
<keyword evidence="1" id="KW-0812">Transmembrane</keyword>
<feature type="transmembrane region" description="Helical" evidence="1">
    <location>
        <begin position="175"/>
        <end position="197"/>
    </location>
</feature>
<dbReference type="Gramene" id="PRQ23190">
    <property type="protein sequence ID" value="PRQ23190"/>
    <property type="gene ID" value="RchiOBHm_Chr6g0258641"/>
</dbReference>
<sequence length="232" mass="25131">MFSDLIDFTPVPSSPNFNFFLLSNLWPPLIDATSRAFPSAMDCIYAPRSTVLNGAYPLWRVNPMNTVVPQGGTAHSLFVCPFDPCVDLLSLSLVLVSLSAEGDLLLGDDLGFVSLFLDFGWNFAGFISIGSAIGVMLSTCVVGMSCWVAFQVVVCVGSPGLGLGCFRFQCVLLAHLYGAVQIFAAALLFATVLRWIFYRFSGCSIVCGLVCWAFVSVFSWLAQFGSLYFVSV</sequence>
<dbReference type="AlphaFoldDB" id="A0A2P6PMQ4"/>
<keyword evidence="1" id="KW-1133">Transmembrane helix</keyword>
<feature type="transmembrane region" description="Helical" evidence="1">
    <location>
        <begin position="148"/>
        <end position="169"/>
    </location>
</feature>
<evidence type="ECO:0008006" key="4">
    <source>
        <dbReference type="Google" id="ProtNLM"/>
    </source>
</evidence>
<keyword evidence="1" id="KW-0472">Membrane</keyword>
<keyword evidence="3" id="KW-1185">Reference proteome</keyword>
<protein>
    <recommendedName>
        <fullName evidence="4">Transmembrane protein</fullName>
    </recommendedName>
</protein>
<evidence type="ECO:0000313" key="2">
    <source>
        <dbReference type="EMBL" id="PRQ23190.1"/>
    </source>
</evidence>
<feature type="transmembrane region" description="Helical" evidence="1">
    <location>
        <begin position="209"/>
        <end position="230"/>
    </location>
</feature>
<evidence type="ECO:0000256" key="1">
    <source>
        <dbReference type="SAM" id="Phobius"/>
    </source>
</evidence>
<evidence type="ECO:0000313" key="3">
    <source>
        <dbReference type="Proteomes" id="UP000238479"/>
    </source>
</evidence>
<gene>
    <name evidence="2" type="ORF">RchiOBHm_Chr6g0258641</name>
</gene>
<organism evidence="2 3">
    <name type="scientific">Rosa chinensis</name>
    <name type="common">China rose</name>
    <dbReference type="NCBI Taxonomy" id="74649"/>
    <lineage>
        <taxon>Eukaryota</taxon>
        <taxon>Viridiplantae</taxon>
        <taxon>Streptophyta</taxon>
        <taxon>Embryophyta</taxon>
        <taxon>Tracheophyta</taxon>
        <taxon>Spermatophyta</taxon>
        <taxon>Magnoliopsida</taxon>
        <taxon>eudicotyledons</taxon>
        <taxon>Gunneridae</taxon>
        <taxon>Pentapetalae</taxon>
        <taxon>rosids</taxon>
        <taxon>fabids</taxon>
        <taxon>Rosales</taxon>
        <taxon>Rosaceae</taxon>
        <taxon>Rosoideae</taxon>
        <taxon>Rosoideae incertae sedis</taxon>
        <taxon>Rosa</taxon>
    </lineage>
</organism>
<name>A0A2P6PMQ4_ROSCH</name>
<reference evidence="2 3" key="1">
    <citation type="journal article" date="2018" name="Nat. Genet.">
        <title>The Rosa genome provides new insights in the design of modern roses.</title>
        <authorList>
            <person name="Bendahmane M."/>
        </authorList>
    </citation>
    <scope>NUCLEOTIDE SEQUENCE [LARGE SCALE GENOMIC DNA]</scope>
    <source>
        <strain evidence="3">cv. Old Blush</strain>
    </source>
</reference>
<comment type="caution">
    <text evidence="2">The sequence shown here is derived from an EMBL/GenBank/DDBJ whole genome shotgun (WGS) entry which is preliminary data.</text>
</comment>
<proteinExistence type="predicted"/>
<feature type="transmembrane region" description="Helical" evidence="1">
    <location>
        <begin position="119"/>
        <end position="141"/>
    </location>
</feature>
<accession>A0A2P6PMQ4</accession>